<keyword evidence="2" id="KW-1185">Reference proteome</keyword>
<organism evidence="1 2">
    <name type="scientific">Nocardia amamiensis</name>
    <dbReference type="NCBI Taxonomy" id="404578"/>
    <lineage>
        <taxon>Bacteria</taxon>
        <taxon>Bacillati</taxon>
        <taxon>Actinomycetota</taxon>
        <taxon>Actinomycetes</taxon>
        <taxon>Mycobacteriales</taxon>
        <taxon>Nocardiaceae</taxon>
        <taxon>Nocardia</taxon>
    </lineage>
</organism>
<proteinExistence type="predicted"/>
<evidence type="ECO:0000313" key="1">
    <source>
        <dbReference type="EMBL" id="MBF6302468.1"/>
    </source>
</evidence>
<sequence length="331" mass="36352">MSAHGDQPHNQNQGRSTRGWLDLYGMPTWGLPAADLPVAEDGLAGIERRESLAGEFDLIRRIVRAAAAASCSEAEFARRLRTPKVMLQPRLSAVDNSVVGYGLRDPRTAHMGPEVSDRELGSDCLLAELRLEWDTSDQARLEASAEWRQVGILGRWQRESVVLTSAVMWRRAVADASAFHDWLQGLDDWDHHSWQWAAGRVAGVLAIWSLRTEPGSGGPLAAASEQLAHSAWMAGARRRPQHGEVPAPGLARTAYVLAQQSSRARDVECEALLAGKLTASVMSIAKSYRRRGWLGGAIRLTEKALTPLHDVERQLHEQLDSLPREDDGSVG</sequence>
<protein>
    <submittedName>
        <fullName evidence="1">Uncharacterized protein</fullName>
    </submittedName>
</protein>
<reference evidence="1 2" key="1">
    <citation type="submission" date="2020-10" db="EMBL/GenBank/DDBJ databases">
        <title>Identification of Nocardia species via Next-generation sequencing and recognition of intraspecies genetic diversity.</title>
        <authorList>
            <person name="Li P."/>
            <person name="Li P."/>
            <person name="Lu B."/>
        </authorList>
    </citation>
    <scope>NUCLEOTIDE SEQUENCE [LARGE SCALE GENOMIC DNA]</scope>
    <source>
        <strain evidence="1 2">BJ06-0157</strain>
    </source>
</reference>
<dbReference type="EMBL" id="JADLQX010000044">
    <property type="protein sequence ID" value="MBF6302468.1"/>
    <property type="molecule type" value="Genomic_DNA"/>
</dbReference>
<name>A0ABS0D0U6_9NOCA</name>
<evidence type="ECO:0000313" key="2">
    <source>
        <dbReference type="Proteomes" id="UP000702209"/>
    </source>
</evidence>
<dbReference type="Proteomes" id="UP000702209">
    <property type="component" value="Unassembled WGS sequence"/>
</dbReference>
<accession>A0ABS0D0U6</accession>
<dbReference type="RefSeq" id="WP_195133654.1">
    <property type="nucleotide sequence ID" value="NZ_JADLQX010000044.1"/>
</dbReference>
<gene>
    <name evidence="1" type="ORF">IU459_33745</name>
</gene>
<comment type="caution">
    <text evidence="1">The sequence shown here is derived from an EMBL/GenBank/DDBJ whole genome shotgun (WGS) entry which is preliminary data.</text>
</comment>